<feature type="region of interest" description="Disordered" evidence="6">
    <location>
        <begin position="576"/>
        <end position="628"/>
    </location>
</feature>
<feature type="transmembrane region" description="Helical" evidence="7">
    <location>
        <begin position="17"/>
        <end position="35"/>
    </location>
</feature>
<feature type="compositionally biased region" description="Polar residues" evidence="6">
    <location>
        <begin position="594"/>
        <end position="608"/>
    </location>
</feature>
<keyword evidence="4 5" id="KW-0408">Iron</keyword>
<feature type="binding site" description="axial binding residue" evidence="5">
    <location>
        <position position="472"/>
    </location>
    <ligand>
        <name>heme</name>
        <dbReference type="ChEBI" id="CHEBI:30413"/>
    </ligand>
    <ligandPart>
        <name>Fe</name>
        <dbReference type="ChEBI" id="CHEBI:18248"/>
    </ligandPart>
</feature>
<dbReference type="PRINTS" id="PR00465">
    <property type="entry name" value="EP450IV"/>
</dbReference>
<keyword evidence="2 5" id="KW-0349">Heme</keyword>
<keyword evidence="3 5" id="KW-0479">Metal-binding</keyword>
<accession>A0A6A5BY93</accession>
<keyword evidence="7" id="KW-0472">Membrane</keyword>
<proteinExistence type="inferred from homology"/>
<evidence type="ECO:0000256" key="6">
    <source>
        <dbReference type="SAM" id="MobiDB-lite"/>
    </source>
</evidence>
<evidence type="ECO:0000256" key="7">
    <source>
        <dbReference type="SAM" id="Phobius"/>
    </source>
</evidence>
<dbReference type="GO" id="GO:0016705">
    <property type="term" value="F:oxidoreductase activity, acting on paired donors, with incorporation or reduction of molecular oxygen"/>
    <property type="evidence" value="ECO:0007669"/>
    <property type="project" value="InterPro"/>
</dbReference>
<dbReference type="PRINTS" id="PR00385">
    <property type="entry name" value="P450"/>
</dbReference>
<dbReference type="AlphaFoldDB" id="A0A6A5BY93"/>
<dbReference type="InterPro" id="IPR017972">
    <property type="entry name" value="Cyt_P450_CS"/>
</dbReference>
<comment type="similarity">
    <text evidence="1">Belongs to the cytochrome P450 family.</text>
</comment>
<dbReference type="Gene3D" id="1.10.630.10">
    <property type="entry name" value="Cytochrome P450"/>
    <property type="match status" value="1"/>
</dbReference>
<evidence type="ECO:0000256" key="3">
    <source>
        <dbReference type="ARBA" id="ARBA00022723"/>
    </source>
</evidence>
<dbReference type="Proteomes" id="UP000444721">
    <property type="component" value="Unassembled WGS sequence"/>
</dbReference>
<evidence type="ECO:0000256" key="4">
    <source>
        <dbReference type="ARBA" id="ARBA00023004"/>
    </source>
</evidence>
<keyword evidence="7" id="KW-0812">Transmembrane</keyword>
<dbReference type="InterPro" id="IPR036396">
    <property type="entry name" value="Cyt_P450_sf"/>
</dbReference>
<organism evidence="8 9">
    <name type="scientific">Naegleria fowleri</name>
    <name type="common">Brain eating amoeba</name>
    <dbReference type="NCBI Taxonomy" id="5763"/>
    <lineage>
        <taxon>Eukaryota</taxon>
        <taxon>Discoba</taxon>
        <taxon>Heterolobosea</taxon>
        <taxon>Tetramitia</taxon>
        <taxon>Eutetramitia</taxon>
        <taxon>Vahlkampfiidae</taxon>
        <taxon>Naegleria</taxon>
    </lineage>
</organism>
<evidence type="ECO:0000256" key="2">
    <source>
        <dbReference type="ARBA" id="ARBA00022617"/>
    </source>
</evidence>
<comment type="caution">
    <text evidence="8">The sequence shown here is derived from an EMBL/GenBank/DDBJ whole genome shotgun (WGS) entry which is preliminary data.</text>
</comment>
<dbReference type="InterPro" id="IPR002403">
    <property type="entry name" value="Cyt_P450_E_grp-IV"/>
</dbReference>
<evidence type="ECO:0008006" key="10">
    <source>
        <dbReference type="Google" id="ProtNLM"/>
    </source>
</evidence>
<evidence type="ECO:0000313" key="9">
    <source>
        <dbReference type="Proteomes" id="UP000444721"/>
    </source>
</evidence>
<dbReference type="GeneID" id="68109578"/>
<protein>
    <recommendedName>
        <fullName evidence="10">Cytochrome P450</fullName>
    </recommendedName>
</protein>
<dbReference type="PANTHER" id="PTHR24304:SF2">
    <property type="entry name" value="24-HYDROXYCHOLESTEROL 7-ALPHA-HYDROXYLASE"/>
    <property type="match status" value="1"/>
</dbReference>
<dbReference type="InterPro" id="IPR001128">
    <property type="entry name" value="Cyt_P450"/>
</dbReference>
<dbReference type="EMBL" id="VFQX01000029">
    <property type="protein sequence ID" value="KAF0978540.1"/>
    <property type="molecule type" value="Genomic_DNA"/>
</dbReference>
<evidence type="ECO:0000256" key="1">
    <source>
        <dbReference type="ARBA" id="ARBA00010617"/>
    </source>
</evidence>
<gene>
    <name evidence="8" type="ORF">FDP41_002360</name>
</gene>
<dbReference type="OrthoDB" id="6692864at2759"/>
<reference evidence="8 9" key="1">
    <citation type="journal article" date="2019" name="Sci. Rep.">
        <title>Nanopore sequencing improves the draft genome of the human pathogenic amoeba Naegleria fowleri.</title>
        <authorList>
            <person name="Liechti N."/>
            <person name="Schurch N."/>
            <person name="Bruggmann R."/>
            <person name="Wittwer M."/>
        </authorList>
    </citation>
    <scope>NUCLEOTIDE SEQUENCE [LARGE SCALE GENOMIC DNA]</scope>
    <source>
        <strain evidence="8 9">ATCC 30894</strain>
    </source>
</reference>
<name>A0A6A5BY93_NAEFO</name>
<feature type="region of interest" description="Disordered" evidence="6">
    <location>
        <begin position="759"/>
        <end position="799"/>
    </location>
</feature>
<keyword evidence="7" id="KW-1133">Transmembrane helix</keyword>
<dbReference type="SUPFAM" id="SSF48264">
    <property type="entry name" value="Cytochrome P450"/>
    <property type="match status" value="1"/>
</dbReference>
<evidence type="ECO:0000313" key="8">
    <source>
        <dbReference type="EMBL" id="KAF0978540.1"/>
    </source>
</evidence>
<feature type="compositionally biased region" description="Polar residues" evidence="6">
    <location>
        <begin position="615"/>
        <end position="628"/>
    </location>
</feature>
<dbReference type="PANTHER" id="PTHR24304">
    <property type="entry name" value="CYTOCHROME P450 FAMILY 7"/>
    <property type="match status" value="1"/>
</dbReference>
<dbReference type="VEuPathDB" id="AmoebaDB:NF0007500"/>
<keyword evidence="9" id="KW-1185">Reference proteome</keyword>
<dbReference type="GO" id="GO:0005506">
    <property type="term" value="F:iron ion binding"/>
    <property type="evidence" value="ECO:0007669"/>
    <property type="project" value="InterPro"/>
</dbReference>
<dbReference type="VEuPathDB" id="AmoebaDB:NF0007510"/>
<feature type="compositionally biased region" description="Low complexity" evidence="6">
    <location>
        <begin position="759"/>
        <end position="786"/>
    </location>
</feature>
<dbReference type="GO" id="GO:0004497">
    <property type="term" value="F:monooxygenase activity"/>
    <property type="evidence" value="ECO:0007669"/>
    <property type="project" value="InterPro"/>
</dbReference>
<dbReference type="VEuPathDB" id="AmoebaDB:NfTy_042240"/>
<sequence>MAELKTLLSMSSSLTDSYWTIMFALLIVLITAIYFKLMPKKPPKSPPMVGRYIPFIGVAKRFGIEPIKLLEECKEKYGEIFTLNIAGKCFTFLTNPELFQYFFNPAKGNSCRVKTKKTVTEESKHAISFDHAVLEFISRVFGIPVNDFMSQHITMVNTMRAKLSPTTTLPFYTKEIASNLLDVFDKGTLTTNDQAISNSQNVRGFTWNENGTDDLFKAIVETLFWSTVKSLYEKDAFLTDEFDACKAFQILDEQFEIRASGMVPESLMTTFSKAKQFLLRNISDIASKLDAIKPEDQKRMFQSLSDALKDNVEDQKTILHFGLAMLWASQANSLPSSLWTICFVVSNPEIYSKLQQEVDDVFTNHIKNPRDLSFENLHLFPYVKACVYEAIRIIPPGMLIRKVMQPIKIPNYDYIIPEGHNLCISPFIAHFDEKYYHEPQKYNPERWLQSGEDSLNDRSKQFIAWGRGPHECPGKAFSVVELISFIALFFYKFRNIKLNGPMPSPALHRLIGVPHPSSKVSISHNNENTPKHASYGTVTTSSGNHVVENLSIIPFDPHKRKINKLKTTKQKAIVFETSSSGGRSSSHQSSTQRLLPNTLSSTNHSQELMNHHHSIPSQKETSQNPFDGSNSFSQHFNIRTLRANHQTPRQGRKFIEPPQYRSTVQQDHIHHCTLSIKSEEVQDRCPPLHDEESQWMTIQPPTTSQNTPTLPAFHGGGTSLEDRLFSDSLTITSFRSNTSCNIGPFISCSLPPTSFTKDSSSMSINSSISSSRNSNSSIVSSSSSLSTDGGSERMNPNNNNILLKHNFRTKLMKGLVGAFHDHHRPHAQSTRMSSSSTTSFSPSTVARSFPISELGHISFTFLMPQPNHTMKQVAEALIRIFLKQQQQDQTPTQHNFQDK</sequence>
<dbReference type="PROSITE" id="PS00086">
    <property type="entry name" value="CYTOCHROME_P450"/>
    <property type="match status" value="1"/>
</dbReference>
<dbReference type="Pfam" id="PF00067">
    <property type="entry name" value="p450"/>
    <property type="match status" value="1"/>
</dbReference>
<evidence type="ECO:0000256" key="5">
    <source>
        <dbReference type="PIRSR" id="PIRSR602403-1"/>
    </source>
</evidence>
<feature type="compositionally biased region" description="Low complexity" evidence="6">
    <location>
        <begin position="577"/>
        <end position="593"/>
    </location>
</feature>
<dbReference type="GO" id="GO:0020037">
    <property type="term" value="F:heme binding"/>
    <property type="evidence" value="ECO:0007669"/>
    <property type="project" value="InterPro"/>
</dbReference>
<dbReference type="VEuPathDB" id="AmoebaDB:FDP41_002360"/>
<comment type="cofactor">
    <cofactor evidence="5">
        <name>heme</name>
        <dbReference type="ChEBI" id="CHEBI:30413"/>
    </cofactor>
</comment>
<dbReference type="RefSeq" id="XP_044563253.1">
    <property type="nucleotide sequence ID" value="XM_044705546.1"/>
</dbReference>
<dbReference type="InterPro" id="IPR050529">
    <property type="entry name" value="CYP450_sterol_14alpha_dmase"/>
</dbReference>